<dbReference type="InterPro" id="IPR050251">
    <property type="entry name" value="HpcH-HpaI_aldolase"/>
</dbReference>
<comment type="similarity">
    <text evidence="1">Belongs to the HpcH/HpaI aldolase family.</text>
</comment>
<dbReference type="Proteomes" id="UP001279642">
    <property type="component" value="Unassembled WGS sequence"/>
</dbReference>
<evidence type="ECO:0000313" key="5">
    <source>
        <dbReference type="EMBL" id="MDY0883581.1"/>
    </source>
</evidence>
<reference evidence="5 6" key="1">
    <citation type="journal article" date="2016" name="Antonie Van Leeuwenhoek">
        <title>Dongia soli sp. nov., isolated from soil from Dokdo, Korea.</title>
        <authorList>
            <person name="Kim D.U."/>
            <person name="Lee H."/>
            <person name="Kim H."/>
            <person name="Kim S.G."/>
            <person name="Ka J.O."/>
        </authorList>
    </citation>
    <scope>NUCLEOTIDE SEQUENCE [LARGE SCALE GENOMIC DNA]</scope>
    <source>
        <strain evidence="5 6">D78</strain>
    </source>
</reference>
<keyword evidence="2" id="KW-0479">Metal-binding</keyword>
<dbReference type="RefSeq" id="WP_320508611.1">
    <property type="nucleotide sequence ID" value="NZ_JAXCLW010000002.1"/>
</dbReference>
<evidence type="ECO:0000256" key="1">
    <source>
        <dbReference type="ARBA" id="ARBA00005568"/>
    </source>
</evidence>
<dbReference type="InterPro" id="IPR040442">
    <property type="entry name" value="Pyrv_kinase-like_dom_sf"/>
</dbReference>
<accession>A0ABU5ECH3</accession>
<dbReference type="EMBL" id="JAXCLW010000002">
    <property type="protein sequence ID" value="MDY0883581.1"/>
    <property type="molecule type" value="Genomic_DNA"/>
</dbReference>
<dbReference type="SUPFAM" id="SSF51621">
    <property type="entry name" value="Phosphoenolpyruvate/pyruvate domain"/>
    <property type="match status" value="1"/>
</dbReference>
<feature type="domain" description="HpcH/HpaI aldolase/citrate lyase" evidence="4">
    <location>
        <begin position="43"/>
        <end position="229"/>
    </location>
</feature>
<dbReference type="InterPro" id="IPR015813">
    <property type="entry name" value="Pyrv/PenolPyrv_kinase-like_dom"/>
</dbReference>
<name>A0ABU5ECH3_9PROT</name>
<organism evidence="5 6">
    <name type="scientific">Dongia soli</name>
    <dbReference type="NCBI Taxonomy" id="600628"/>
    <lineage>
        <taxon>Bacteria</taxon>
        <taxon>Pseudomonadati</taxon>
        <taxon>Pseudomonadota</taxon>
        <taxon>Alphaproteobacteria</taxon>
        <taxon>Rhodospirillales</taxon>
        <taxon>Dongiaceae</taxon>
        <taxon>Dongia</taxon>
    </lineage>
</organism>
<dbReference type="PANTHER" id="PTHR30502">
    <property type="entry name" value="2-KETO-3-DEOXY-L-RHAMNONATE ALDOLASE"/>
    <property type="match status" value="1"/>
</dbReference>
<keyword evidence="3 5" id="KW-0456">Lyase</keyword>
<dbReference type="PANTHER" id="PTHR30502:SF0">
    <property type="entry name" value="PHOSPHOENOLPYRUVATE CARBOXYLASE FAMILY PROTEIN"/>
    <property type="match status" value="1"/>
</dbReference>
<evidence type="ECO:0000313" key="6">
    <source>
        <dbReference type="Proteomes" id="UP001279642"/>
    </source>
</evidence>
<dbReference type="InterPro" id="IPR005000">
    <property type="entry name" value="Aldolase/citrate-lyase_domain"/>
</dbReference>
<evidence type="ECO:0000256" key="2">
    <source>
        <dbReference type="ARBA" id="ARBA00022723"/>
    </source>
</evidence>
<evidence type="ECO:0000259" key="4">
    <source>
        <dbReference type="Pfam" id="PF03328"/>
    </source>
</evidence>
<comment type="caution">
    <text evidence="5">The sequence shown here is derived from an EMBL/GenBank/DDBJ whole genome shotgun (WGS) entry which is preliminary data.</text>
</comment>
<keyword evidence="6" id="KW-1185">Reference proteome</keyword>
<evidence type="ECO:0000256" key="3">
    <source>
        <dbReference type="ARBA" id="ARBA00023239"/>
    </source>
</evidence>
<protein>
    <submittedName>
        <fullName evidence="5">Aldolase/citrate lyase family protein</fullName>
    </submittedName>
</protein>
<proteinExistence type="inferred from homology"/>
<gene>
    <name evidence="5" type="ORF">SMD27_12060</name>
</gene>
<dbReference type="Gene3D" id="3.20.20.60">
    <property type="entry name" value="Phosphoenolpyruvate-binding domains"/>
    <property type="match status" value="1"/>
</dbReference>
<dbReference type="GO" id="GO:0016829">
    <property type="term" value="F:lyase activity"/>
    <property type="evidence" value="ECO:0007669"/>
    <property type="project" value="UniProtKB-KW"/>
</dbReference>
<sequence>MFPRCKLFDWWALSSRWWRDGRSLWSRCMTVIRLAGRHTELAFWLMTPNENACEIAAILGYGTVIIDMEHGTFEPSTAARSVTIAKALGLTVYTRVDSAERVPIQHALDFGSDGVILPQIESLKHAKAATAFAKFPPLGTRGFGGGKTVNYMPAPRQFVEAENRRIKCWAMIETVQALEEVEKIAALDTVDGLFIGPNDLSLARGRGEYMADGRDHDDIKRIALAARANEKPWAMPIASAQDLEFARGLNIDFMAMTDDLTALRDGLAAGLQLLGTVE</sequence>
<dbReference type="Pfam" id="PF03328">
    <property type="entry name" value="HpcH_HpaI"/>
    <property type="match status" value="1"/>
</dbReference>